<protein>
    <recommendedName>
        <fullName evidence="9">ALOG domain-containing protein</fullName>
    </recommendedName>
</protein>
<comment type="subcellular location">
    <subcellularLocation>
        <location evidence="1">Nucleus</location>
    </subcellularLocation>
</comment>
<dbReference type="PANTHER" id="PTHR31165">
    <property type="entry name" value="PROTEIN G1-LIKE2"/>
    <property type="match status" value="1"/>
</dbReference>
<gene>
    <name evidence="10" type="ORF">OIU77_015592</name>
</gene>
<name>A0ABQ8ZHR1_9ROSI</name>
<evidence type="ECO:0000256" key="5">
    <source>
        <dbReference type="ARBA" id="ARBA00023125"/>
    </source>
</evidence>
<reference evidence="10" key="1">
    <citation type="submission" date="2022-10" db="EMBL/GenBank/DDBJ databases">
        <authorList>
            <person name="Hyden B.L."/>
            <person name="Feng K."/>
            <person name="Yates T."/>
            <person name="Jawdy S."/>
            <person name="Smart L.B."/>
            <person name="Muchero W."/>
        </authorList>
    </citation>
    <scope>NUCLEOTIDE SEQUENCE</scope>
    <source>
        <tissue evidence="10">Shoot tip</tissue>
    </source>
</reference>
<dbReference type="PANTHER" id="PTHR31165:SF2">
    <property type="entry name" value="ALOG DOMAIN-CONTAINING PROTEIN"/>
    <property type="match status" value="1"/>
</dbReference>
<dbReference type="EMBL" id="JAPFFI010000027">
    <property type="protein sequence ID" value="KAJ6301313.1"/>
    <property type="molecule type" value="Genomic_DNA"/>
</dbReference>
<evidence type="ECO:0000256" key="1">
    <source>
        <dbReference type="ARBA" id="ARBA00004123"/>
    </source>
</evidence>
<evidence type="ECO:0000259" key="9">
    <source>
        <dbReference type="PROSITE" id="PS51697"/>
    </source>
</evidence>
<evidence type="ECO:0000313" key="11">
    <source>
        <dbReference type="Proteomes" id="UP001141253"/>
    </source>
</evidence>
<comment type="similarity">
    <text evidence="2">Belongs to the plant homeotic and developmental regulators ALOG protein family.</text>
</comment>
<dbReference type="InterPro" id="IPR006936">
    <property type="entry name" value="ALOG_dom"/>
</dbReference>
<evidence type="ECO:0000256" key="6">
    <source>
        <dbReference type="ARBA" id="ARBA00023163"/>
    </source>
</evidence>
<reference evidence="10" key="2">
    <citation type="journal article" date="2023" name="Int. J. Mol. Sci.">
        <title>De Novo Assembly and Annotation of 11 Diverse Shrub Willow (Salix) Genomes Reveals Novel Gene Organization in Sex-Linked Regions.</title>
        <authorList>
            <person name="Hyden B."/>
            <person name="Feng K."/>
            <person name="Yates T.B."/>
            <person name="Jawdy S."/>
            <person name="Cereghino C."/>
            <person name="Smart L.B."/>
            <person name="Muchero W."/>
        </authorList>
    </citation>
    <scope>NUCLEOTIDE SEQUENCE</scope>
    <source>
        <tissue evidence="10">Shoot tip</tissue>
    </source>
</reference>
<accession>A0ABQ8ZHR1</accession>
<evidence type="ECO:0000256" key="8">
    <source>
        <dbReference type="SAM" id="MobiDB-lite"/>
    </source>
</evidence>
<dbReference type="Pfam" id="PF04852">
    <property type="entry name" value="ALOG_dom"/>
    <property type="match status" value="1"/>
</dbReference>
<keyword evidence="5" id="KW-0238">DNA-binding</keyword>
<dbReference type="PROSITE" id="PS51697">
    <property type="entry name" value="ALOG"/>
    <property type="match status" value="1"/>
</dbReference>
<feature type="domain" description="ALOG" evidence="9">
    <location>
        <begin position="57"/>
        <end position="147"/>
    </location>
</feature>
<dbReference type="InterPro" id="IPR040222">
    <property type="entry name" value="ALOG"/>
</dbReference>
<proteinExistence type="inferred from homology"/>
<evidence type="ECO:0000256" key="3">
    <source>
        <dbReference type="ARBA" id="ARBA00022473"/>
    </source>
</evidence>
<feature type="region of interest" description="Disordered" evidence="8">
    <location>
        <begin position="141"/>
        <end position="165"/>
    </location>
</feature>
<feature type="region of interest" description="Disordered" evidence="8">
    <location>
        <begin position="17"/>
        <end position="38"/>
    </location>
</feature>
<evidence type="ECO:0000256" key="7">
    <source>
        <dbReference type="ARBA" id="ARBA00023242"/>
    </source>
</evidence>
<keyword evidence="3" id="KW-0217">Developmental protein</keyword>
<keyword evidence="7" id="KW-0539">Nucleus</keyword>
<evidence type="ECO:0000256" key="2">
    <source>
        <dbReference type="ARBA" id="ARBA00010308"/>
    </source>
</evidence>
<feature type="compositionally biased region" description="Low complexity" evidence="8">
    <location>
        <begin position="155"/>
        <end position="164"/>
    </location>
</feature>
<keyword evidence="11" id="KW-1185">Reference proteome</keyword>
<keyword evidence="4" id="KW-0805">Transcription regulation</keyword>
<feature type="compositionally biased region" description="Polar residues" evidence="8">
    <location>
        <begin position="17"/>
        <end position="33"/>
    </location>
</feature>
<keyword evidence="6" id="KW-0804">Transcription</keyword>
<dbReference type="Proteomes" id="UP001141253">
    <property type="component" value="Chromosome 16"/>
</dbReference>
<sequence>MSAAVAAAAAAANMSCNSPRISSPSGTPTSYQLQKGLLLPSPSPPSPISLPLLPLSRYESQKRRDWNTFGQYLRNHRPPLALARCSGAHVLEFLSLDALIGRLRAAFEENGGLPETNPFGARAVRLYLREVRDAQAKARGIAYEKKKRKNPTPTPQQQQQKTQTAVNGTYGHLQQGIGNGGTGGYDPRNALSNGAAVHSVGDVSVFN</sequence>
<evidence type="ECO:0000256" key="4">
    <source>
        <dbReference type="ARBA" id="ARBA00023015"/>
    </source>
</evidence>
<comment type="caution">
    <text evidence="10">The sequence shown here is derived from an EMBL/GenBank/DDBJ whole genome shotgun (WGS) entry which is preliminary data.</text>
</comment>
<evidence type="ECO:0000313" key="10">
    <source>
        <dbReference type="EMBL" id="KAJ6301313.1"/>
    </source>
</evidence>
<organism evidence="10 11">
    <name type="scientific">Salix suchowensis</name>
    <dbReference type="NCBI Taxonomy" id="1278906"/>
    <lineage>
        <taxon>Eukaryota</taxon>
        <taxon>Viridiplantae</taxon>
        <taxon>Streptophyta</taxon>
        <taxon>Embryophyta</taxon>
        <taxon>Tracheophyta</taxon>
        <taxon>Spermatophyta</taxon>
        <taxon>Magnoliopsida</taxon>
        <taxon>eudicotyledons</taxon>
        <taxon>Gunneridae</taxon>
        <taxon>Pentapetalae</taxon>
        <taxon>rosids</taxon>
        <taxon>fabids</taxon>
        <taxon>Malpighiales</taxon>
        <taxon>Salicaceae</taxon>
        <taxon>Saliceae</taxon>
        <taxon>Salix</taxon>
    </lineage>
</organism>